<accession>A0AAV4DRY1</accession>
<keyword evidence="3" id="KW-1185">Reference proteome</keyword>
<sequence>MACANVFTPTSQDFDSDTIIAGSSGSEFDVDLFSDEDDAGSSVDGNSNNPKQPLTSQIPGPSQRIGSGRPLGRVAKQRAVNRGENLHPQQVPKVE</sequence>
<evidence type="ECO:0000313" key="3">
    <source>
        <dbReference type="Proteomes" id="UP000735302"/>
    </source>
</evidence>
<comment type="caution">
    <text evidence="2">The sequence shown here is derived from an EMBL/GenBank/DDBJ whole genome shotgun (WGS) entry which is preliminary data.</text>
</comment>
<dbReference type="EMBL" id="BLXT01008222">
    <property type="protein sequence ID" value="GFO46807.1"/>
    <property type="molecule type" value="Genomic_DNA"/>
</dbReference>
<dbReference type="AlphaFoldDB" id="A0AAV4DRY1"/>
<evidence type="ECO:0000313" key="2">
    <source>
        <dbReference type="EMBL" id="GFO46807.1"/>
    </source>
</evidence>
<proteinExistence type="predicted"/>
<dbReference type="Proteomes" id="UP000735302">
    <property type="component" value="Unassembled WGS sequence"/>
</dbReference>
<feature type="compositionally biased region" description="Polar residues" evidence="1">
    <location>
        <begin position="43"/>
        <end position="60"/>
    </location>
</feature>
<feature type="compositionally biased region" description="Acidic residues" evidence="1">
    <location>
        <begin position="28"/>
        <end position="39"/>
    </location>
</feature>
<reference evidence="2 3" key="1">
    <citation type="journal article" date="2021" name="Elife">
        <title>Chloroplast acquisition without the gene transfer in kleptoplastic sea slugs, Plakobranchus ocellatus.</title>
        <authorList>
            <person name="Maeda T."/>
            <person name="Takahashi S."/>
            <person name="Yoshida T."/>
            <person name="Shimamura S."/>
            <person name="Takaki Y."/>
            <person name="Nagai Y."/>
            <person name="Toyoda A."/>
            <person name="Suzuki Y."/>
            <person name="Arimoto A."/>
            <person name="Ishii H."/>
            <person name="Satoh N."/>
            <person name="Nishiyama T."/>
            <person name="Hasebe M."/>
            <person name="Maruyama T."/>
            <person name="Minagawa J."/>
            <person name="Obokata J."/>
            <person name="Shigenobu S."/>
        </authorList>
    </citation>
    <scope>NUCLEOTIDE SEQUENCE [LARGE SCALE GENOMIC DNA]</scope>
</reference>
<feature type="region of interest" description="Disordered" evidence="1">
    <location>
        <begin position="1"/>
        <end position="95"/>
    </location>
</feature>
<evidence type="ECO:0000256" key="1">
    <source>
        <dbReference type="SAM" id="MobiDB-lite"/>
    </source>
</evidence>
<gene>
    <name evidence="2" type="ORF">PoB_007331200</name>
</gene>
<protein>
    <submittedName>
        <fullName evidence="2">Cation-transporting ATPase</fullName>
    </submittedName>
</protein>
<name>A0AAV4DRY1_9GAST</name>
<organism evidence="2 3">
    <name type="scientific">Plakobranchus ocellatus</name>
    <dbReference type="NCBI Taxonomy" id="259542"/>
    <lineage>
        <taxon>Eukaryota</taxon>
        <taxon>Metazoa</taxon>
        <taxon>Spiralia</taxon>
        <taxon>Lophotrochozoa</taxon>
        <taxon>Mollusca</taxon>
        <taxon>Gastropoda</taxon>
        <taxon>Heterobranchia</taxon>
        <taxon>Euthyneura</taxon>
        <taxon>Panpulmonata</taxon>
        <taxon>Sacoglossa</taxon>
        <taxon>Placobranchoidea</taxon>
        <taxon>Plakobranchidae</taxon>
        <taxon>Plakobranchus</taxon>
    </lineage>
</organism>